<name>A0ABP9I640_9ACTN</name>
<dbReference type="InterPro" id="IPR045621">
    <property type="entry name" value="BPD_transp_1_N"/>
</dbReference>
<feature type="domain" description="ABC transmembrane type-1" evidence="8">
    <location>
        <begin position="99"/>
        <end position="300"/>
    </location>
</feature>
<comment type="subcellular location">
    <subcellularLocation>
        <location evidence="1 7">Cell membrane</location>
        <topology evidence="1 7">Multi-pass membrane protein</topology>
    </subcellularLocation>
</comment>
<evidence type="ECO:0000256" key="3">
    <source>
        <dbReference type="ARBA" id="ARBA00022475"/>
    </source>
</evidence>
<dbReference type="CDD" id="cd06261">
    <property type="entry name" value="TM_PBP2"/>
    <property type="match status" value="1"/>
</dbReference>
<keyword evidence="4 7" id="KW-0812">Transmembrane</keyword>
<feature type="transmembrane region" description="Helical" evidence="7">
    <location>
        <begin position="281"/>
        <end position="307"/>
    </location>
</feature>
<dbReference type="Gene3D" id="1.10.3720.10">
    <property type="entry name" value="MetI-like"/>
    <property type="match status" value="1"/>
</dbReference>
<evidence type="ECO:0000256" key="4">
    <source>
        <dbReference type="ARBA" id="ARBA00022692"/>
    </source>
</evidence>
<sequence length="317" mass="33449">MSALGSFLARRLLGLVLTLLAASFVVFGATTLAPGDPIAVLTGGHAVDPEAMARLRDHYHLDDPFLTRYWYWLTDVLHGDFGQSIIAKQDVAGLITARLPTTLFLVAYAALLILVAGITLGVVAALRKGPVDTTIMLATTAGMAVPSFLTGIVLIIVFATGLGWFPVFGPGEGFGDQLWHLTLPAFALALSSTATVARLTRAAVREEMGKEHVQTAVSRGIPRSLVVRRHVLRNAMVPITTVAGLTIAGLVVGSLVIERAFSLNGVGAFLIESVTKSDYPVVQAIVLLLVAAFVVLNTLIDVLYTLADARMAPGGGK</sequence>
<keyword evidence="5 7" id="KW-1133">Transmembrane helix</keyword>
<dbReference type="PANTHER" id="PTHR43163:SF6">
    <property type="entry name" value="DIPEPTIDE TRANSPORT SYSTEM PERMEASE PROTEIN DPPB-RELATED"/>
    <property type="match status" value="1"/>
</dbReference>
<evidence type="ECO:0000256" key="2">
    <source>
        <dbReference type="ARBA" id="ARBA00022448"/>
    </source>
</evidence>
<keyword evidence="6 7" id="KW-0472">Membrane</keyword>
<keyword evidence="3" id="KW-1003">Cell membrane</keyword>
<evidence type="ECO:0000256" key="7">
    <source>
        <dbReference type="RuleBase" id="RU363032"/>
    </source>
</evidence>
<feature type="transmembrane region" description="Helical" evidence="7">
    <location>
        <begin position="138"/>
        <end position="165"/>
    </location>
</feature>
<feature type="transmembrane region" description="Helical" evidence="7">
    <location>
        <begin position="177"/>
        <end position="200"/>
    </location>
</feature>
<dbReference type="InterPro" id="IPR000515">
    <property type="entry name" value="MetI-like"/>
</dbReference>
<gene>
    <name evidence="9" type="ORF">GCM10023205_68610</name>
</gene>
<evidence type="ECO:0000256" key="6">
    <source>
        <dbReference type="ARBA" id="ARBA00023136"/>
    </source>
</evidence>
<accession>A0ABP9I640</accession>
<dbReference type="RefSeq" id="WP_345679698.1">
    <property type="nucleotide sequence ID" value="NZ_BAABHS010000034.1"/>
</dbReference>
<proteinExistence type="inferred from homology"/>
<evidence type="ECO:0000256" key="1">
    <source>
        <dbReference type="ARBA" id="ARBA00004651"/>
    </source>
</evidence>
<dbReference type="Proteomes" id="UP001500466">
    <property type="component" value="Unassembled WGS sequence"/>
</dbReference>
<evidence type="ECO:0000259" key="8">
    <source>
        <dbReference type="PROSITE" id="PS50928"/>
    </source>
</evidence>
<reference evidence="10" key="1">
    <citation type="journal article" date="2019" name="Int. J. Syst. Evol. Microbiol.">
        <title>The Global Catalogue of Microorganisms (GCM) 10K type strain sequencing project: providing services to taxonomists for standard genome sequencing and annotation.</title>
        <authorList>
            <consortium name="The Broad Institute Genomics Platform"/>
            <consortium name="The Broad Institute Genome Sequencing Center for Infectious Disease"/>
            <person name="Wu L."/>
            <person name="Ma J."/>
        </authorList>
    </citation>
    <scope>NUCLEOTIDE SEQUENCE [LARGE SCALE GENOMIC DNA]</scope>
    <source>
        <strain evidence="10">JCM 17986</strain>
    </source>
</reference>
<dbReference type="Pfam" id="PF19300">
    <property type="entry name" value="BPD_transp_1_N"/>
    <property type="match status" value="1"/>
</dbReference>
<keyword evidence="2 7" id="KW-0813">Transport</keyword>
<organism evidence="9 10">
    <name type="scientific">Yinghuangia aomiensis</name>
    <dbReference type="NCBI Taxonomy" id="676205"/>
    <lineage>
        <taxon>Bacteria</taxon>
        <taxon>Bacillati</taxon>
        <taxon>Actinomycetota</taxon>
        <taxon>Actinomycetes</taxon>
        <taxon>Kitasatosporales</taxon>
        <taxon>Streptomycetaceae</taxon>
        <taxon>Yinghuangia</taxon>
    </lineage>
</organism>
<keyword evidence="10" id="KW-1185">Reference proteome</keyword>
<feature type="transmembrane region" description="Helical" evidence="7">
    <location>
        <begin position="235"/>
        <end position="261"/>
    </location>
</feature>
<protein>
    <submittedName>
        <fullName evidence="9">ABC transporter permease</fullName>
    </submittedName>
</protein>
<comment type="similarity">
    <text evidence="7">Belongs to the binding-protein-dependent transport system permease family.</text>
</comment>
<dbReference type="EMBL" id="BAABHS010000034">
    <property type="protein sequence ID" value="GAA4987970.1"/>
    <property type="molecule type" value="Genomic_DNA"/>
</dbReference>
<dbReference type="SUPFAM" id="SSF161098">
    <property type="entry name" value="MetI-like"/>
    <property type="match status" value="1"/>
</dbReference>
<evidence type="ECO:0000256" key="5">
    <source>
        <dbReference type="ARBA" id="ARBA00022989"/>
    </source>
</evidence>
<comment type="caution">
    <text evidence="9">The sequence shown here is derived from an EMBL/GenBank/DDBJ whole genome shotgun (WGS) entry which is preliminary data.</text>
</comment>
<dbReference type="PROSITE" id="PS50928">
    <property type="entry name" value="ABC_TM1"/>
    <property type="match status" value="1"/>
</dbReference>
<evidence type="ECO:0000313" key="10">
    <source>
        <dbReference type="Proteomes" id="UP001500466"/>
    </source>
</evidence>
<feature type="transmembrane region" description="Helical" evidence="7">
    <location>
        <begin position="103"/>
        <end position="126"/>
    </location>
</feature>
<evidence type="ECO:0000313" key="9">
    <source>
        <dbReference type="EMBL" id="GAA4987970.1"/>
    </source>
</evidence>
<dbReference type="Pfam" id="PF00528">
    <property type="entry name" value="BPD_transp_1"/>
    <property type="match status" value="1"/>
</dbReference>
<dbReference type="PANTHER" id="PTHR43163">
    <property type="entry name" value="DIPEPTIDE TRANSPORT SYSTEM PERMEASE PROTEIN DPPB-RELATED"/>
    <property type="match status" value="1"/>
</dbReference>
<dbReference type="InterPro" id="IPR035906">
    <property type="entry name" value="MetI-like_sf"/>
</dbReference>